<dbReference type="InterPro" id="IPR027417">
    <property type="entry name" value="P-loop_NTPase"/>
</dbReference>
<feature type="non-terminal residue" evidence="3">
    <location>
        <position position="506"/>
    </location>
</feature>
<dbReference type="InterPro" id="IPR044974">
    <property type="entry name" value="Disease_R_plants"/>
</dbReference>
<dbReference type="InterPro" id="IPR058192">
    <property type="entry name" value="WHD_ROQ1-like"/>
</dbReference>
<accession>A0A9Q0G0J4</accession>
<proteinExistence type="predicted"/>
<dbReference type="OrthoDB" id="1733683at2759"/>
<dbReference type="PRINTS" id="PR00364">
    <property type="entry name" value="DISEASERSIST"/>
</dbReference>
<dbReference type="Gene3D" id="1.10.8.430">
    <property type="entry name" value="Helical domain of apoptotic protease-activating factors"/>
    <property type="match status" value="1"/>
</dbReference>
<protein>
    <recommendedName>
        <fullName evidence="2">Disease resistance protein Roq1-like winged-helix domain-containing protein</fullName>
    </recommendedName>
</protein>
<evidence type="ECO:0000256" key="1">
    <source>
        <dbReference type="ARBA" id="ARBA00022737"/>
    </source>
</evidence>
<evidence type="ECO:0000313" key="4">
    <source>
        <dbReference type="Proteomes" id="UP001141552"/>
    </source>
</evidence>
<keyword evidence="1" id="KW-0677">Repeat</keyword>
<comment type="caution">
    <text evidence="3">The sequence shown here is derived from an EMBL/GenBank/DDBJ whole genome shotgun (WGS) entry which is preliminary data.</text>
</comment>
<dbReference type="Gene3D" id="3.80.10.10">
    <property type="entry name" value="Ribonuclease Inhibitor"/>
    <property type="match status" value="2"/>
</dbReference>
<gene>
    <name evidence="3" type="ORF">Tsubulata_039547</name>
</gene>
<keyword evidence="4" id="KW-1185">Reference proteome</keyword>
<dbReference type="InterPro" id="IPR001611">
    <property type="entry name" value="Leu-rich_rpt"/>
</dbReference>
<dbReference type="EMBL" id="JAKUCV010003164">
    <property type="protein sequence ID" value="KAJ4839947.1"/>
    <property type="molecule type" value="Genomic_DNA"/>
</dbReference>
<reference evidence="3" key="2">
    <citation type="journal article" date="2023" name="Plants (Basel)">
        <title>Annotation of the Turnera subulata (Passifloraceae) Draft Genome Reveals the S-Locus Evolved after the Divergence of Turneroideae from Passifloroideae in a Stepwise Manner.</title>
        <authorList>
            <person name="Henning P.M."/>
            <person name="Roalson E.H."/>
            <person name="Mir W."/>
            <person name="McCubbin A.G."/>
            <person name="Shore J.S."/>
        </authorList>
    </citation>
    <scope>NUCLEOTIDE SEQUENCE</scope>
    <source>
        <strain evidence="3">F60SS</strain>
    </source>
</reference>
<name>A0A9Q0G0J4_9ROSI</name>
<feature type="domain" description="Disease resistance protein Roq1-like winged-helix" evidence="2">
    <location>
        <begin position="67"/>
        <end position="131"/>
    </location>
</feature>
<dbReference type="InterPro" id="IPR032675">
    <property type="entry name" value="LRR_dom_sf"/>
</dbReference>
<organism evidence="3 4">
    <name type="scientific">Turnera subulata</name>
    <dbReference type="NCBI Taxonomy" id="218843"/>
    <lineage>
        <taxon>Eukaryota</taxon>
        <taxon>Viridiplantae</taxon>
        <taxon>Streptophyta</taxon>
        <taxon>Embryophyta</taxon>
        <taxon>Tracheophyta</taxon>
        <taxon>Spermatophyta</taxon>
        <taxon>Magnoliopsida</taxon>
        <taxon>eudicotyledons</taxon>
        <taxon>Gunneridae</taxon>
        <taxon>Pentapetalae</taxon>
        <taxon>rosids</taxon>
        <taxon>fabids</taxon>
        <taxon>Malpighiales</taxon>
        <taxon>Passifloraceae</taxon>
        <taxon>Turnera</taxon>
    </lineage>
</organism>
<dbReference type="Pfam" id="PF23282">
    <property type="entry name" value="WHD_ROQ1"/>
    <property type="match status" value="1"/>
</dbReference>
<dbReference type="SUPFAM" id="SSF52540">
    <property type="entry name" value="P-loop containing nucleoside triphosphate hydrolases"/>
    <property type="match status" value="1"/>
</dbReference>
<evidence type="ECO:0000259" key="2">
    <source>
        <dbReference type="Pfam" id="PF23282"/>
    </source>
</evidence>
<dbReference type="GO" id="GO:0006952">
    <property type="term" value="P:defense response"/>
    <property type="evidence" value="ECO:0007669"/>
    <property type="project" value="InterPro"/>
</dbReference>
<dbReference type="PANTHER" id="PTHR11017:SF569">
    <property type="entry name" value="DISEASE RESISTANCE PROTEIN"/>
    <property type="match status" value="1"/>
</dbReference>
<dbReference type="SUPFAM" id="SSF52058">
    <property type="entry name" value="L domain-like"/>
    <property type="match status" value="1"/>
</dbReference>
<evidence type="ECO:0000313" key="3">
    <source>
        <dbReference type="EMBL" id="KAJ4839947.1"/>
    </source>
</evidence>
<dbReference type="Pfam" id="PF00560">
    <property type="entry name" value="LRR_1"/>
    <property type="match status" value="1"/>
</dbReference>
<dbReference type="InterPro" id="IPR042197">
    <property type="entry name" value="Apaf_helical"/>
</dbReference>
<sequence length="506" mass="57280">MDPSFITLSREVVKHAHGNPLALKVLGCDMFRKDKQAWESALRKLKDSPHKDIQNVLKLSYDGLEWRERQILLDIACFFKGGWPLHHIEAILGDAKCAIEHLKGKCLVITEGWNKRIEMHDLIRQICEPIVLDEDRWDPRKRSRLWRYEDILQVLNKPKGAERVEALSLDMSQVSRAIQLSPKVFEEMDNLRLLRIYSMDASWYLELPQGLEYLPNTLRLLHWDLYPSPSLPSNFRPDSIVYLKMHESRLTQLWQGENVRLVNLKVCDLTESKELVKIMDFSGIPNLEELDLRGCSSLDEIPSSIQLCRKLIKIIVWGCVKLRGFPSDLRLTSLEEVNLDNCPRITELPKLPSTVRNLSFQKSGIKLQVTAAACIGQLIRLEGLFVGEISEGMLSQIGCLNCLEGLSFRGGPEVVSIPESTIYNLSRLVILCCCSCENLEALPDGIGRLERLKTLSLEGCSKIRSLPSDIGGLKILETLSLEGCSKIMSLPSDIGGLKILETLSLE</sequence>
<dbReference type="AlphaFoldDB" id="A0A9Q0G0J4"/>
<reference evidence="3" key="1">
    <citation type="submission" date="2022-02" db="EMBL/GenBank/DDBJ databases">
        <authorList>
            <person name="Henning P.M."/>
            <person name="McCubbin A.G."/>
            <person name="Shore J.S."/>
        </authorList>
    </citation>
    <scope>NUCLEOTIDE SEQUENCE</scope>
    <source>
        <strain evidence="3">F60SS</strain>
        <tissue evidence="3">Leaves</tissue>
    </source>
</reference>
<dbReference type="Proteomes" id="UP001141552">
    <property type="component" value="Unassembled WGS sequence"/>
</dbReference>
<dbReference type="PANTHER" id="PTHR11017">
    <property type="entry name" value="LEUCINE-RICH REPEAT-CONTAINING PROTEIN"/>
    <property type="match status" value="1"/>
</dbReference>